<keyword evidence="2" id="KW-1185">Reference proteome</keyword>
<gene>
    <name evidence="1" type="ORF">RFI_21235</name>
</gene>
<accession>X6MRP3</accession>
<name>X6MRP3_RETFI</name>
<dbReference type="Proteomes" id="UP000023152">
    <property type="component" value="Unassembled WGS sequence"/>
</dbReference>
<sequence length="158" mass="18181">GNLLSHLVSPVTTNNVKCAHFLLDGELIDPEKREQVFNAALQEAILNQHTKAIKVLMGYKFLNERERMMQEYAMTQMKQQSKSEQLLSYLRKETTELEFGIIMRGLQKTMLAMVKDGGYLTLMIGSGLKSMWWRIGICCCGWMKLKNQMSNLKIITMI</sequence>
<comment type="caution">
    <text evidence="1">The sequence shown here is derived from an EMBL/GenBank/DDBJ whole genome shotgun (WGS) entry which is preliminary data.</text>
</comment>
<feature type="non-terminal residue" evidence="1">
    <location>
        <position position="158"/>
    </location>
</feature>
<reference evidence="1 2" key="1">
    <citation type="journal article" date="2013" name="Curr. Biol.">
        <title>The Genome of the Foraminiferan Reticulomyxa filosa.</title>
        <authorList>
            <person name="Glockner G."/>
            <person name="Hulsmann N."/>
            <person name="Schleicher M."/>
            <person name="Noegel A.A."/>
            <person name="Eichinger L."/>
            <person name="Gallinger C."/>
            <person name="Pawlowski J."/>
            <person name="Sierra R."/>
            <person name="Euteneuer U."/>
            <person name="Pillet L."/>
            <person name="Moustafa A."/>
            <person name="Platzer M."/>
            <person name="Groth M."/>
            <person name="Szafranski K."/>
            <person name="Schliwa M."/>
        </authorList>
    </citation>
    <scope>NUCLEOTIDE SEQUENCE [LARGE SCALE GENOMIC DNA]</scope>
</reference>
<evidence type="ECO:0000313" key="1">
    <source>
        <dbReference type="EMBL" id="ETO16122.1"/>
    </source>
</evidence>
<evidence type="ECO:0000313" key="2">
    <source>
        <dbReference type="Proteomes" id="UP000023152"/>
    </source>
</evidence>
<dbReference type="AlphaFoldDB" id="X6MRP3"/>
<proteinExistence type="predicted"/>
<dbReference type="EMBL" id="ASPP01018553">
    <property type="protein sequence ID" value="ETO16122.1"/>
    <property type="molecule type" value="Genomic_DNA"/>
</dbReference>
<organism evidence="1 2">
    <name type="scientific">Reticulomyxa filosa</name>
    <dbReference type="NCBI Taxonomy" id="46433"/>
    <lineage>
        <taxon>Eukaryota</taxon>
        <taxon>Sar</taxon>
        <taxon>Rhizaria</taxon>
        <taxon>Retaria</taxon>
        <taxon>Foraminifera</taxon>
        <taxon>Monothalamids</taxon>
        <taxon>Reticulomyxidae</taxon>
        <taxon>Reticulomyxa</taxon>
    </lineage>
</organism>
<feature type="non-terminal residue" evidence="1">
    <location>
        <position position="1"/>
    </location>
</feature>
<protein>
    <submittedName>
        <fullName evidence="1">Uncharacterized protein</fullName>
    </submittedName>
</protein>